<feature type="compositionally biased region" description="Low complexity" evidence="1">
    <location>
        <begin position="490"/>
        <end position="506"/>
    </location>
</feature>
<dbReference type="OrthoDB" id="3039448at2759"/>
<organism evidence="2 3">
    <name type="scientific">Sistotremastrum niveocremeum HHB9708</name>
    <dbReference type="NCBI Taxonomy" id="1314777"/>
    <lineage>
        <taxon>Eukaryota</taxon>
        <taxon>Fungi</taxon>
        <taxon>Dikarya</taxon>
        <taxon>Basidiomycota</taxon>
        <taxon>Agaricomycotina</taxon>
        <taxon>Agaricomycetes</taxon>
        <taxon>Sistotremastrales</taxon>
        <taxon>Sistotremastraceae</taxon>
        <taxon>Sertulicium</taxon>
        <taxon>Sertulicium niveocremeum</taxon>
    </lineage>
</organism>
<dbReference type="EMBL" id="KV419461">
    <property type="protein sequence ID" value="KZS86962.1"/>
    <property type="molecule type" value="Genomic_DNA"/>
</dbReference>
<accession>A0A164MRJ6</accession>
<proteinExistence type="predicted"/>
<protein>
    <submittedName>
        <fullName evidence="2">Uncharacterized protein</fullName>
    </submittedName>
</protein>
<dbReference type="Proteomes" id="UP000076722">
    <property type="component" value="Unassembled WGS sequence"/>
</dbReference>
<evidence type="ECO:0000256" key="1">
    <source>
        <dbReference type="SAM" id="MobiDB-lite"/>
    </source>
</evidence>
<evidence type="ECO:0000313" key="3">
    <source>
        <dbReference type="Proteomes" id="UP000076722"/>
    </source>
</evidence>
<feature type="compositionally biased region" description="Low complexity" evidence="1">
    <location>
        <begin position="358"/>
        <end position="376"/>
    </location>
</feature>
<feature type="compositionally biased region" description="Polar residues" evidence="1">
    <location>
        <begin position="479"/>
        <end position="489"/>
    </location>
</feature>
<sequence>MVHGWTTDAQFSFLDSRITAFVDARANGADEREAFLNRTYLDFIAEWPLSTMVFSPPVGAPTDSPAAIVAKREVTMRARLKNWFINHTRETASRSGGKLNLLQPRPRRPRATNAYAALFGEERGLDDLVAKAYADYCAGEGVNLPQRALTHRDATLRKLYAQETQEVKDAVEAYRHRPPVGPWLADLPDDATEDERETAKLEYWRRNQKDLPGACKLIVENIHRMTGKSCFLSLSGVDLRIGGKIATSWYDAGVTLSEKGQRSQSFPDMFPDLIDDFVTKISRHSQKVSTPMVRADIRRLLAGMDIDEDSDDEDDGDGDGSDGERPAKSARKPGPKPSRYQKSVPAAPAVSKFRPAKSKSAATSTTATTAATTPKPSFGPASAEKTDHLSSEPDPGAEFGEEIRWWRWHDDPKLPEGYKNWEGIHAGKWLINLVVHRSCTKALLRSLYMKQLTALRAASVTKIADLPADKAWRDDLNASVPTPSQFVTQSSAPAPRSSSEPSKSASTNTGPTPSSSDMTPSNSLPVSAQTNAGTSPTSSDDNQPTSPSIPSLTVPTAPTPILPNGTQPLQSTSPLTAATANINAEPNAQVSTPANQNAPAAGLPPAENNGPTDPVSPVLTSIPAANGASDAKVRFENRSQPGLN</sequence>
<reference evidence="2 3" key="1">
    <citation type="journal article" date="2016" name="Mol. Biol. Evol.">
        <title>Comparative Genomics of Early-Diverging Mushroom-Forming Fungi Provides Insights into the Origins of Lignocellulose Decay Capabilities.</title>
        <authorList>
            <person name="Nagy L.G."/>
            <person name="Riley R."/>
            <person name="Tritt A."/>
            <person name="Adam C."/>
            <person name="Daum C."/>
            <person name="Floudas D."/>
            <person name="Sun H."/>
            <person name="Yadav J.S."/>
            <person name="Pangilinan J."/>
            <person name="Larsson K.H."/>
            <person name="Matsuura K."/>
            <person name="Barry K."/>
            <person name="Labutti K."/>
            <person name="Kuo R."/>
            <person name="Ohm R.A."/>
            <person name="Bhattacharya S.S."/>
            <person name="Shirouzu T."/>
            <person name="Yoshinaga Y."/>
            <person name="Martin F.M."/>
            <person name="Grigoriev I.V."/>
            <person name="Hibbett D.S."/>
        </authorList>
    </citation>
    <scope>NUCLEOTIDE SEQUENCE [LARGE SCALE GENOMIC DNA]</scope>
    <source>
        <strain evidence="2 3">HHB9708</strain>
    </source>
</reference>
<feature type="compositionally biased region" description="Polar residues" evidence="1">
    <location>
        <begin position="507"/>
        <end position="556"/>
    </location>
</feature>
<feature type="compositionally biased region" description="Acidic residues" evidence="1">
    <location>
        <begin position="305"/>
        <end position="321"/>
    </location>
</feature>
<feature type="compositionally biased region" description="Polar residues" evidence="1">
    <location>
        <begin position="564"/>
        <end position="598"/>
    </location>
</feature>
<feature type="region of interest" description="Disordered" evidence="1">
    <location>
        <begin position="476"/>
        <end position="644"/>
    </location>
</feature>
<dbReference type="AlphaFoldDB" id="A0A164MRJ6"/>
<feature type="region of interest" description="Disordered" evidence="1">
    <location>
        <begin position="304"/>
        <end position="397"/>
    </location>
</feature>
<dbReference type="STRING" id="1314777.A0A164MRJ6"/>
<keyword evidence="3" id="KW-1185">Reference proteome</keyword>
<evidence type="ECO:0000313" key="2">
    <source>
        <dbReference type="EMBL" id="KZS86962.1"/>
    </source>
</evidence>
<name>A0A164MRJ6_9AGAM</name>
<gene>
    <name evidence="2" type="ORF">SISNIDRAFT_471346</name>
</gene>